<accession>E2BXF0</accession>
<proteinExistence type="predicted"/>
<gene>
    <name evidence="1" type="ORF">EAI_00801</name>
</gene>
<feature type="non-terminal residue" evidence="1">
    <location>
        <position position="1"/>
    </location>
</feature>
<keyword evidence="2" id="KW-1185">Reference proteome</keyword>
<dbReference type="InParanoid" id="E2BXF0"/>
<protein>
    <recommendedName>
        <fullName evidence="3">Mos1 transposase HTH domain-containing protein</fullName>
    </recommendedName>
</protein>
<feature type="non-terminal residue" evidence="1">
    <location>
        <position position="57"/>
    </location>
</feature>
<organism evidence="2">
    <name type="scientific">Harpegnathos saltator</name>
    <name type="common">Jerdon's jumping ant</name>
    <dbReference type="NCBI Taxonomy" id="610380"/>
    <lineage>
        <taxon>Eukaryota</taxon>
        <taxon>Metazoa</taxon>
        <taxon>Ecdysozoa</taxon>
        <taxon>Arthropoda</taxon>
        <taxon>Hexapoda</taxon>
        <taxon>Insecta</taxon>
        <taxon>Pterygota</taxon>
        <taxon>Neoptera</taxon>
        <taxon>Endopterygota</taxon>
        <taxon>Hymenoptera</taxon>
        <taxon>Apocrita</taxon>
        <taxon>Aculeata</taxon>
        <taxon>Formicoidea</taxon>
        <taxon>Formicidae</taxon>
        <taxon>Ponerinae</taxon>
        <taxon>Ponerini</taxon>
        <taxon>Harpegnathos</taxon>
    </lineage>
</organism>
<name>E2BXF0_HARSA</name>
<evidence type="ECO:0008006" key="3">
    <source>
        <dbReference type="Google" id="ProtNLM"/>
    </source>
</evidence>
<dbReference type="AlphaFoldDB" id="E2BXF0"/>
<evidence type="ECO:0000313" key="2">
    <source>
        <dbReference type="Proteomes" id="UP000008237"/>
    </source>
</evidence>
<reference evidence="1 2" key="1">
    <citation type="journal article" date="2010" name="Science">
        <title>Genomic comparison of the ants Camponotus floridanus and Harpegnathos saltator.</title>
        <authorList>
            <person name="Bonasio R."/>
            <person name="Zhang G."/>
            <person name="Ye C."/>
            <person name="Mutti N.S."/>
            <person name="Fang X."/>
            <person name="Qin N."/>
            <person name="Donahue G."/>
            <person name="Yang P."/>
            <person name="Li Q."/>
            <person name="Li C."/>
            <person name="Zhang P."/>
            <person name="Huang Z."/>
            <person name="Berger S.L."/>
            <person name="Reinberg D."/>
            <person name="Wang J."/>
            <person name="Liebig J."/>
        </authorList>
    </citation>
    <scope>NUCLEOTIDE SEQUENCE [LARGE SCALE GENOMIC DNA]</scope>
    <source>
        <strain evidence="1 2">R22 G/1</strain>
    </source>
</reference>
<evidence type="ECO:0000313" key="1">
    <source>
        <dbReference type="EMBL" id="EFN79598.1"/>
    </source>
</evidence>
<dbReference type="Proteomes" id="UP000008237">
    <property type="component" value="Unassembled WGS sequence"/>
</dbReference>
<sequence>CGFFLFPKFKLPLRGRGLRSIKNVKENSQRELKATPLTSASEKCFEDWVTDVGTCVL</sequence>
<dbReference type="EMBL" id="GL451254">
    <property type="protein sequence ID" value="EFN79598.1"/>
    <property type="molecule type" value="Genomic_DNA"/>
</dbReference>